<dbReference type="InterPro" id="IPR005110">
    <property type="entry name" value="MoeA_linker/N"/>
</dbReference>
<feature type="region of interest" description="Disordered" evidence="8">
    <location>
        <begin position="437"/>
        <end position="458"/>
    </location>
</feature>
<dbReference type="Gene3D" id="2.170.190.11">
    <property type="entry name" value="Molybdopterin biosynthesis moea protein, domain 3"/>
    <property type="match status" value="1"/>
</dbReference>
<dbReference type="Gene3D" id="3.40.980.10">
    <property type="entry name" value="MoaB/Mog-like domain"/>
    <property type="match status" value="1"/>
</dbReference>
<evidence type="ECO:0000256" key="1">
    <source>
        <dbReference type="ARBA" id="ARBA00002901"/>
    </source>
</evidence>
<reference evidence="10 11" key="1">
    <citation type="journal article" date="2019" name="Int. J. Syst. Evol. Microbiol.">
        <title>The Global Catalogue of Microorganisms (GCM) 10K type strain sequencing project: providing services to taxonomists for standard genome sequencing and annotation.</title>
        <authorList>
            <consortium name="The Broad Institute Genomics Platform"/>
            <consortium name="The Broad Institute Genome Sequencing Center for Infectious Disease"/>
            <person name="Wu L."/>
            <person name="Ma J."/>
        </authorList>
    </citation>
    <scope>NUCLEOTIDE SEQUENCE [LARGE SCALE GENOMIC DNA]</scope>
    <source>
        <strain evidence="10 11">JCM 15589</strain>
    </source>
</reference>
<dbReference type="RefSeq" id="WP_344244664.1">
    <property type="nucleotide sequence ID" value="NZ_BAAAPM010000002.1"/>
</dbReference>
<dbReference type="NCBIfam" id="NF045515">
    <property type="entry name" value="Glp_gephyrin"/>
    <property type="match status" value="1"/>
</dbReference>
<dbReference type="Pfam" id="PF03454">
    <property type="entry name" value="MoeA_C"/>
    <property type="match status" value="1"/>
</dbReference>
<keyword evidence="4 7" id="KW-0500">Molybdenum</keyword>
<comment type="similarity">
    <text evidence="3 7">Belongs to the MoeA family.</text>
</comment>
<dbReference type="InterPro" id="IPR005111">
    <property type="entry name" value="MoeA_C_domain_IV"/>
</dbReference>
<dbReference type="InterPro" id="IPR038987">
    <property type="entry name" value="MoeA-like"/>
</dbReference>
<evidence type="ECO:0000256" key="8">
    <source>
        <dbReference type="SAM" id="MobiDB-lite"/>
    </source>
</evidence>
<comment type="pathway">
    <text evidence="2 7">Cofactor biosynthesis; molybdopterin biosynthesis.</text>
</comment>
<dbReference type="Pfam" id="PF00994">
    <property type="entry name" value="MoCF_biosynth"/>
    <property type="match status" value="1"/>
</dbReference>
<dbReference type="EMBL" id="BAAAPM010000002">
    <property type="protein sequence ID" value="GAA1708985.1"/>
    <property type="molecule type" value="Genomic_DNA"/>
</dbReference>
<evidence type="ECO:0000256" key="2">
    <source>
        <dbReference type="ARBA" id="ARBA00005046"/>
    </source>
</evidence>
<dbReference type="InterPro" id="IPR036425">
    <property type="entry name" value="MoaB/Mog-like_dom_sf"/>
</dbReference>
<name>A0ABN2IPE8_9MICO</name>
<dbReference type="SUPFAM" id="SSF63867">
    <property type="entry name" value="MoeA C-terminal domain-like"/>
    <property type="match status" value="1"/>
</dbReference>
<dbReference type="Gene3D" id="2.40.340.10">
    <property type="entry name" value="MoeA, C-terminal, domain IV"/>
    <property type="match status" value="1"/>
</dbReference>
<dbReference type="Gene3D" id="3.90.105.10">
    <property type="entry name" value="Molybdopterin biosynthesis moea protein, domain 2"/>
    <property type="match status" value="1"/>
</dbReference>
<comment type="cofactor">
    <cofactor evidence="7">
        <name>Mg(2+)</name>
        <dbReference type="ChEBI" id="CHEBI:18420"/>
    </cofactor>
</comment>
<dbReference type="InterPro" id="IPR001453">
    <property type="entry name" value="MoaB/Mog_dom"/>
</dbReference>
<keyword evidence="7" id="KW-0479">Metal-binding</keyword>
<accession>A0ABN2IPE8</accession>
<organism evidence="10 11">
    <name type="scientific">Isoptericola hypogeus</name>
    <dbReference type="NCBI Taxonomy" id="300179"/>
    <lineage>
        <taxon>Bacteria</taxon>
        <taxon>Bacillati</taxon>
        <taxon>Actinomycetota</taxon>
        <taxon>Actinomycetes</taxon>
        <taxon>Micrococcales</taxon>
        <taxon>Promicromonosporaceae</taxon>
        <taxon>Isoptericola</taxon>
    </lineage>
</organism>
<dbReference type="SUPFAM" id="SSF53218">
    <property type="entry name" value="Molybdenum cofactor biosynthesis proteins"/>
    <property type="match status" value="1"/>
</dbReference>
<evidence type="ECO:0000256" key="5">
    <source>
        <dbReference type="ARBA" id="ARBA00023150"/>
    </source>
</evidence>
<dbReference type="InterPro" id="IPR036688">
    <property type="entry name" value="MoeA_C_domain_IV_sf"/>
</dbReference>
<evidence type="ECO:0000256" key="7">
    <source>
        <dbReference type="RuleBase" id="RU365090"/>
    </source>
</evidence>
<feature type="domain" description="MoaB/Mog" evidence="9">
    <location>
        <begin position="209"/>
        <end position="364"/>
    </location>
</feature>
<gene>
    <name evidence="10" type="ORF">GCM10009809_01520</name>
</gene>
<evidence type="ECO:0000313" key="11">
    <source>
        <dbReference type="Proteomes" id="UP001501138"/>
    </source>
</evidence>
<keyword evidence="5 7" id="KW-0501">Molybdenum cofactor biosynthesis</keyword>
<evidence type="ECO:0000256" key="3">
    <source>
        <dbReference type="ARBA" id="ARBA00010763"/>
    </source>
</evidence>
<comment type="catalytic activity">
    <reaction evidence="6">
        <text>adenylyl-molybdopterin + molybdate = Mo-molybdopterin + AMP + H(+)</text>
        <dbReference type="Rhea" id="RHEA:35047"/>
        <dbReference type="ChEBI" id="CHEBI:15378"/>
        <dbReference type="ChEBI" id="CHEBI:36264"/>
        <dbReference type="ChEBI" id="CHEBI:62727"/>
        <dbReference type="ChEBI" id="CHEBI:71302"/>
        <dbReference type="ChEBI" id="CHEBI:456215"/>
        <dbReference type="EC" id="2.10.1.1"/>
    </reaction>
</comment>
<evidence type="ECO:0000256" key="4">
    <source>
        <dbReference type="ARBA" id="ARBA00022505"/>
    </source>
</evidence>
<evidence type="ECO:0000256" key="6">
    <source>
        <dbReference type="ARBA" id="ARBA00047317"/>
    </source>
</evidence>
<proteinExistence type="inferred from homology"/>
<dbReference type="PANTHER" id="PTHR10192">
    <property type="entry name" value="MOLYBDOPTERIN BIOSYNTHESIS PROTEIN"/>
    <property type="match status" value="1"/>
</dbReference>
<keyword evidence="7" id="KW-0808">Transferase</keyword>
<comment type="caution">
    <text evidence="10">The sequence shown here is derived from an EMBL/GenBank/DDBJ whole genome shotgun (WGS) entry which is preliminary data.</text>
</comment>
<dbReference type="SUPFAM" id="SSF63882">
    <property type="entry name" value="MoeA N-terminal region -like"/>
    <property type="match status" value="1"/>
</dbReference>
<protein>
    <recommendedName>
        <fullName evidence="7">Molybdopterin molybdenumtransferase</fullName>
        <ecNumber evidence="7">2.10.1.1</ecNumber>
    </recommendedName>
</protein>
<dbReference type="EC" id="2.10.1.1" evidence="7"/>
<keyword evidence="11" id="KW-1185">Reference proteome</keyword>
<dbReference type="Proteomes" id="UP001501138">
    <property type="component" value="Unassembled WGS sequence"/>
</dbReference>
<evidence type="ECO:0000313" key="10">
    <source>
        <dbReference type="EMBL" id="GAA1708985.1"/>
    </source>
</evidence>
<dbReference type="CDD" id="cd00887">
    <property type="entry name" value="MoeA"/>
    <property type="match status" value="1"/>
</dbReference>
<evidence type="ECO:0000259" key="9">
    <source>
        <dbReference type="SMART" id="SM00852"/>
    </source>
</evidence>
<dbReference type="Pfam" id="PF03453">
    <property type="entry name" value="MoeA_N"/>
    <property type="match status" value="1"/>
</dbReference>
<dbReference type="SMART" id="SM00852">
    <property type="entry name" value="MoCF_biosynth"/>
    <property type="match status" value="1"/>
</dbReference>
<keyword evidence="7" id="KW-0460">Magnesium</keyword>
<comment type="function">
    <text evidence="1 7">Catalyzes the insertion of molybdate into adenylated molybdopterin with the concomitant release of AMP.</text>
</comment>
<sequence length="458" mass="45291">MTTDPSPDGGHDGGHDEPARVLRSVAEHVAAVLGRVAPLPVQDVPLAALAAGAPGRVLGDDVRAVAPVPPFDGAAMDGYAVRLTDLPADGSAVTLPVVGDARPGAPAPAGGGGGGAVRIMTGAPVPEWADAVVPVERTSTGRFVAGGPTTEREVTLARQPRAHVRRRAEDVRPGDLLARAGDAVTPALVAVAASAGLVALGVRRRPVVAVLSTGSELVPADAGAVAPAPAAGRIPDSNSLLLAALVRAAGADAVRVGAVPDDADALRAALDDAVGVRSGEGPGPDVDLVVTTGGVSAGASDVVRAVLASPDDRLRDVDVAAVALRPGRPQALARWRGVPWVALPGSPVSAFVSFALFVRPAVAVLAGRVPPATVRRRAAGAWSSPPGRVHVVPVRTLASGEVERAEAPDGAAGGHATSALLGADALAVVPDGTTKVEAGDELDVLPLDGTGSPGPGSP</sequence>
<dbReference type="InterPro" id="IPR036135">
    <property type="entry name" value="MoeA_linker/N_sf"/>
</dbReference>
<dbReference type="PANTHER" id="PTHR10192:SF5">
    <property type="entry name" value="GEPHYRIN"/>
    <property type="match status" value="1"/>
</dbReference>